<dbReference type="InterPro" id="IPR036855">
    <property type="entry name" value="Znf_CCCH_sf"/>
</dbReference>
<dbReference type="Gene3D" id="4.10.1000.10">
    <property type="entry name" value="Zinc finger, CCCH-type"/>
    <property type="match status" value="1"/>
</dbReference>
<dbReference type="InterPro" id="IPR000571">
    <property type="entry name" value="Znf_CCCH"/>
</dbReference>
<evidence type="ECO:0000256" key="4">
    <source>
        <dbReference type="PROSITE-ProRule" id="PRU00723"/>
    </source>
</evidence>
<protein>
    <recommendedName>
        <fullName evidence="6">C3H1-type domain-containing protein</fullName>
    </recommendedName>
</protein>
<dbReference type="PROSITE" id="PS50103">
    <property type="entry name" value="ZF_C3H1"/>
    <property type="match status" value="1"/>
</dbReference>
<dbReference type="InterPro" id="IPR041367">
    <property type="entry name" value="Znf-CCCH_4"/>
</dbReference>
<reference evidence="7 8" key="1">
    <citation type="submission" date="2019-08" db="EMBL/GenBank/DDBJ databases">
        <title>The genome of the soybean aphid Biotype 1, its phylome, world population structure and adaptation to the North American continent.</title>
        <authorList>
            <person name="Giordano R."/>
            <person name="Donthu R.K."/>
            <person name="Hernandez A.G."/>
            <person name="Wright C.L."/>
            <person name="Zimin A.V."/>
        </authorList>
    </citation>
    <scope>NUCLEOTIDE SEQUENCE [LARGE SCALE GENOMIC DNA]</scope>
    <source>
        <tissue evidence="7">Whole aphids</tissue>
    </source>
</reference>
<dbReference type="SUPFAM" id="SSF90229">
    <property type="entry name" value="CCCH zinc finger"/>
    <property type="match status" value="1"/>
</dbReference>
<evidence type="ECO:0000313" key="8">
    <source>
        <dbReference type="Proteomes" id="UP000475862"/>
    </source>
</evidence>
<dbReference type="EMBL" id="VYZN01000014">
    <property type="protein sequence ID" value="KAE9539716.1"/>
    <property type="molecule type" value="Genomic_DNA"/>
</dbReference>
<keyword evidence="1 4" id="KW-0479">Metal-binding</keyword>
<feature type="region of interest" description="Disordered" evidence="5">
    <location>
        <begin position="1"/>
        <end position="31"/>
    </location>
</feature>
<gene>
    <name evidence="7" type="ORF">AGLY_004968</name>
</gene>
<comment type="caution">
    <text evidence="7">The sequence shown here is derived from an EMBL/GenBank/DDBJ whole genome shotgun (WGS) entry which is preliminary data.</text>
</comment>
<feature type="compositionally biased region" description="Basic and acidic residues" evidence="5">
    <location>
        <begin position="19"/>
        <end position="31"/>
    </location>
</feature>
<evidence type="ECO:0000256" key="3">
    <source>
        <dbReference type="ARBA" id="ARBA00022833"/>
    </source>
</evidence>
<evidence type="ECO:0000256" key="5">
    <source>
        <dbReference type="SAM" id="MobiDB-lite"/>
    </source>
</evidence>
<evidence type="ECO:0000259" key="6">
    <source>
        <dbReference type="PROSITE" id="PS50103"/>
    </source>
</evidence>
<keyword evidence="3 4" id="KW-0862">Zinc</keyword>
<dbReference type="AlphaFoldDB" id="A0A6G0TWN8"/>
<feature type="zinc finger region" description="C3H1-type" evidence="4">
    <location>
        <begin position="90"/>
        <end position="116"/>
    </location>
</feature>
<organism evidence="7 8">
    <name type="scientific">Aphis glycines</name>
    <name type="common">Soybean aphid</name>
    <dbReference type="NCBI Taxonomy" id="307491"/>
    <lineage>
        <taxon>Eukaryota</taxon>
        <taxon>Metazoa</taxon>
        <taxon>Ecdysozoa</taxon>
        <taxon>Arthropoda</taxon>
        <taxon>Hexapoda</taxon>
        <taxon>Insecta</taxon>
        <taxon>Pterygota</taxon>
        <taxon>Neoptera</taxon>
        <taxon>Paraneoptera</taxon>
        <taxon>Hemiptera</taxon>
        <taxon>Sternorrhyncha</taxon>
        <taxon>Aphidomorpha</taxon>
        <taxon>Aphidoidea</taxon>
        <taxon>Aphididae</taxon>
        <taxon>Aphidini</taxon>
        <taxon>Aphis</taxon>
        <taxon>Aphis</taxon>
    </lineage>
</organism>
<accession>A0A6G0TWN8</accession>
<dbReference type="GO" id="GO:0008270">
    <property type="term" value="F:zinc ion binding"/>
    <property type="evidence" value="ECO:0007669"/>
    <property type="project" value="UniProtKB-KW"/>
</dbReference>
<evidence type="ECO:0000256" key="1">
    <source>
        <dbReference type="ARBA" id="ARBA00022723"/>
    </source>
</evidence>
<sequence length="238" mass="27615">MNSLVADYGDETDTDSLESDQHLDENTKDLKTVDEFKSENKLPAPRFKETGIINESVFRNPYLEAERAKSAVLEKHVKMVPAKDHLTKVNGKNICWMNKKGRCRFGNKCKFAHDSELFNGPNIIDENKSNKESFKLNNNKKRPGLSETLIPGKKVLKIFKKTEMSNKIDLVKKLRFDLTLHSSDYQDKYQKNTPHHVVLSHICYFTNYFTLNKNYILKSIIETPFHIVNITKLKIEHI</sequence>
<feature type="domain" description="C3H1-type" evidence="6">
    <location>
        <begin position="90"/>
        <end position="116"/>
    </location>
</feature>
<evidence type="ECO:0000256" key="2">
    <source>
        <dbReference type="ARBA" id="ARBA00022771"/>
    </source>
</evidence>
<dbReference type="OrthoDB" id="336321at2759"/>
<keyword evidence="2 4" id="KW-0863">Zinc-finger</keyword>
<dbReference type="Pfam" id="PF18044">
    <property type="entry name" value="zf-CCCH_4"/>
    <property type="match status" value="1"/>
</dbReference>
<dbReference type="Proteomes" id="UP000475862">
    <property type="component" value="Unassembled WGS sequence"/>
</dbReference>
<feature type="compositionally biased region" description="Acidic residues" evidence="5">
    <location>
        <begin position="8"/>
        <end position="18"/>
    </location>
</feature>
<keyword evidence="8" id="KW-1185">Reference proteome</keyword>
<proteinExistence type="predicted"/>
<name>A0A6G0TWN8_APHGL</name>
<evidence type="ECO:0000313" key="7">
    <source>
        <dbReference type="EMBL" id="KAE9539716.1"/>
    </source>
</evidence>